<dbReference type="GO" id="GO:0046872">
    <property type="term" value="F:metal ion binding"/>
    <property type="evidence" value="ECO:0007669"/>
    <property type="project" value="UniProtKB-KW"/>
</dbReference>
<sequence>MSRSVRNKTPNLDSVTTINRDGSKFVLHPADVRGRFTTGRRWFALLLLAIYIALPIIKVGNYPAVFFDVANGRFHLFGLTLITQDVWLLFFLITGLGFTLFFVTSLFGRLWCGWTCPYTVFLEHMFRRVERWIDGDHQARRKLDAAPWGPQKIFKRVLKHAIYLLMATGIAHLFLAYFVSLPKLYEFMQTSPSANAQVFGVVTFLSLVLYFCFAWFREQFCIILCPYGRIQSALTDDDTMVIGYDKRRGEPRGKKKKGSDTPVGDCIDCRRCVQVCPTGIDIRNGLQMECIGCAACVDACDEIMTKLKRPKGLVRYDSLNGMEGQKRRVLRPRVFIYIVLFCIGTFVMSLALTSLQPARLEAVRMRGMTFFHDETLVRNQFNVVITNKRDRESRYTLELQNAPEGMTASSEGEIFTVGALDDVEFSVVVTQTKEHYTGQADFELVLHEEGADTEYVRKIKFLGPDLGGTNADDLEKQREELKKKIEAEQNKR</sequence>
<dbReference type="NCBIfam" id="TIGR02745">
    <property type="entry name" value="ccoG_rdxA_fixG"/>
    <property type="match status" value="1"/>
</dbReference>
<keyword evidence="2" id="KW-0004">4Fe-4S</keyword>
<dbReference type="Gene3D" id="3.30.70.20">
    <property type="match status" value="1"/>
</dbReference>
<keyword evidence="3" id="KW-0479">Metal-binding</keyword>
<dbReference type="PANTHER" id="PTHR30176">
    <property type="entry name" value="FERREDOXIN-TYPE PROTEIN NAPH"/>
    <property type="match status" value="1"/>
</dbReference>
<evidence type="ECO:0000313" key="10">
    <source>
        <dbReference type="Proteomes" id="UP000475117"/>
    </source>
</evidence>
<dbReference type="RefSeq" id="WP_164362741.1">
    <property type="nucleotide sequence ID" value="NZ_CP066776.1"/>
</dbReference>
<reference evidence="9 10" key="1">
    <citation type="submission" date="2020-12" db="EMBL/GenBank/DDBJ databases">
        <title>Sulforoseuscoccus oceanibium gen. nov., sp. nov., a representative of the phylum Verrucomicrobia with special cytoplasmic membrane, and proposal of Sulforoseuscoccusaceae fam. nov.</title>
        <authorList>
            <person name="Xi F."/>
        </authorList>
    </citation>
    <scope>NUCLEOTIDE SEQUENCE [LARGE SCALE GENOMIC DNA]</scope>
    <source>
        <strain evidence="9 10">T37</strain>
    </source>
</reference>
<dbReference type="EMBL" id="CP066776">
    <property type="protein sequence ID" value="QQL46082.1"/>
    <property type="molecule type" value="Genomic_DNA"/>
</dbReference>
<evidence type="ECO:0000256" key="6">
    <source>
        <dbReference type="ARBA" id="ARBA00023014"/>
    </source>
</evidence>
<feature type="transmembrane region" description="Helical" evidence="7">
    <location>
        <begin position="198"/>
        <end position="216"/>
    </location>
</feature>
<keyword evidence="5" id="KW-0408">Iron</keyword>
<dbReference type="AlphaFoldDB" id="A0A6B3L9Z4"/>
<feature type="transmembrane region" description="Helical" evidence="7">
    <location>
        <begin position="161"/>
        <end position="178"/>
    </location>
</feature>
<dbReference type="Pfam" id="PF13746">
    <property type="entry name" value="Fer4_18"/>
    <property type="match status" value="1"/>
</dbReference>
<feature type="transmembrane region" description="Helical" evidence="7">
    <location>
        <begin position="334"/>
        <end position="355"/>
    </location>
</feature>
<dbReference type="InterPro" id="IPR032879">
    <property type="entry name" value="FixG_C"/>
</dbReference>
<keyword evidence="1" id="KW-0813">Transport</keyword>
<feature type="transmembrane region" description="Helical" evidence="7">
    <location>
        <begin position="42"/>
        <end position="66"/>
    </location>
</feature>
<dbReference type="PROSITE" id="PS51379">
    <property type="entry name" value="4FE4S_FER_2"/>
    <property type="match status" value="1"/>
</dbReference>
<dbReference type="GO" id="GO:0005886">
    <property type="term" value="C:plasma membrane"/>
    <property type="evidence" value="ECO:0007669"/>
    <property type="project" value="TreeGrafter"/>
</dbReference>
<dbReference type="InterPro" id="IPR013783">
    <property type="entry name" value="Ig-like_fold"/>
</dbReference>
<dbReference type="Gene3D" id="2.60.40.10">
    <property type="entry name" value="Immunoglobulins"/>
    <property type="match status" value="1"/>
</dbReference>
<dbReference type="PANTHER" id="PTHR30176:SF3">
    <property type="entry name" value="FERREDOXIN-TYPE PROTEIN NAPH"/>
    <property type="match status" value="1"/>
</dbReference>
<evidence type="ECO:0000313" key="9">
    <source>
        <dbReference type="EMBL" id="QQL46082.1"/>
    </source>
</evidence>
<keyword evidence="7" id="KW-0812">Transmembrane</keyword>
<evidence type="ECO:0000256" key="7">
    <source>
        <dbReference type="SAM" id="Phobius"/>
    </source>
</evidence>
<keyword evidence="7" id="KW-0472">Membrane</keyword>
<dbReference type="Pfam" id="PF11614">
    <property type="entry name" value="FixG_C"/>
    <property type="match status" value="1"/>
</dbReference>
<gene>
    <name evidence="9" type="primary">ccoG</name>
    <name evidence="9" type="ORF">G3M56_005740</name>
</gene>
<evidence type="ECO:0000256" key="1">
    <source>
        <dbReference type="ARBA" id="ARBA00022448"/>
    </source>
</evidence>
<evidence type="ECO:0000256" key="3">
    <source>
        <dbReference type="ARBA" id="ARBA00022723"/>
    </source>
</evidence>
<dbReference type="KEGG" id="soa:G3M56_005740"/>
<evidence type="ECO:0000259" key="8">
    <source>
        <dbReference type="PROSITE" id="PS51379"/>
    </source>
</evidence>
<evidence type="ECO:0000256" key="2">
    <source>
        <dbReference type="ARBA" id="ARBA00022485"/>
    </source>
</evidence>
<dbReference type="InterPro" id="IPR017900">
    <property type="entry name" value="4Fe4S_Fe_S_CS"/>
</dbReference>
<dbReference type="PROSITE" id="PS00198">
    <property type="entry name" value="4FE4S_FER_1"/>
    <property type="match status" value="1"/>
</dbReference>
<feature type="transmembrane region" description="Helical" evidence="7">
    <location>
        <begin position="86"/>
        <end position="107"/>
    </location>
</feature>
<name>A0A6B3L9Z4_9BACT</name>
<dbReference type="SUPFAM" id="SSF54862">
    <property type="entry name" value="4Fe-4S ferredoxins"/>
    <property type="match status" value="1"/>
</dbReference>
<keyword evidence="4" id="KW-0249">Electron transport</keyword>
<keyword evidence="10" id="KW-1185">Reference proteome</keyword>
<feature type="domain" description="4Fe-4S ferredoxin-type" evidence="8">
    <location>
        <begin position="255"/>
        <end position="285"/>
    </location>
</feature>
<dbReference type="InterPro" id="IPR017896">
    <property type="entry name" value="4Fe4S_Fe-S-bd"/>
</dbReference>
<keyword evidence="6" id="KW-0411">Iron-sulfur</keyword>
<evidence type="ECO:0000256" key="5">
    <source>
        <dbReference type="ARBA" id="ARBA00023004"/>
    </source>
</evidence>
<dbReference type="InterPro" id="IPR014116">
    <property type="entry name" value="Cyt_c_oxidase_cbb3_FixG"/>
</dbReference>
<proteinExistence type="predicted"/>
<keyword evidence="7" id="KW-1133">Transmembrane helix</keyword>
<protein>
    <submittedName>
        <fullName evidence="9">Cytochrome c oxidase accessory protein CcoG</fullName>
    </submittedName>
</protein>
<dbReference type="Proteomes" id="UP000475117">
    <property type="component" value="Chromosome"/>
</dbReference>
<accession>A0A6B3L9Z4</accession>
<dbReference type="InterPro" id="IPR051684">
    <property type="entry name" value="Electron_Trans/Redox"/>
</dbReference>
<evidence type="ECO:0000256" key="4">
    <source>
        <dbReference type="ARBA" id="ARBA00022982"/>
    </source>
</evidence>
<dbReference type="Pfam" id="PF12801">
    <property type="entry name" value="Fer4_5"/>
    <property type="match status" value="1"/>
</dbReference>
<organism evidence="9 10">
    <name type="scientific">Sulfuriroseicoccus oceanibius</name>
    <dbReference type="NCBI Taxonomy" id="2707525"/>
    <lineage>
        <taxon>Bacteria</taxon>
        <taxon>Pseudomonadati</taxon>
        <taxon>Verrucomicrobiota</taxon>
        <taxon>Verrucomicrobiia</taxon>
        <taxon>Verrucomicrobiales</taxon>
        <taxon>Verrucomicrobiaceae</taxon>
        <taxon>Sulfuriroseicoccus</taxon>
    </lineage>
</organism>
<dbReference type="GO" id="GO:0051539">
    <property type="term" value="F:4 iron, 4 sulfur cluster binding"/>
    <property type="evidence" value="ECO:0007669"/>
    <property type="project" value="UniProtKB-KW"/>
</dbReference>